<accession>A0A9D4BVE9</accession>
<organism evidence="12 13">
    <name type="scientific">Dreissena polymorpha</name>
    <name type="common">Zebra mussel</name>
    <name type="synonym">Mytilus polymorpha</name>
    <dbReference type="NCBI Taxonomy" id="45954"/>
    <lineage>
        <taxon>Eukaryota</taxon>
        <taxon>Metazoa</taxon>
        <taxon>Spiralia</taxon>
        <taxon>Lophotrochozoa</taxon>
        <taxon>Mollusca</taxon>
        <taxon>Bivalvia</taxon>
        <taxon>Autobranchia</taxon>
        <taxon>Heteroconchia</taxon>
        <taxon>Euheterodonta</taxon>
        <taxon>Imparidentia</taxon>
        <taxon>Neoheterodontei</taxon>
        <taxon>Myida</taxon>
        <taxon>Dreissenoidea</taxon>
        <taxon>Dreissenidae</taxon>
        <taxon>Dreissena</taxon>
    </lineage>
</organism>
<gene>
    <name evidence="12" type="ORF">DPMN_070103</name>
</gene>
<reference evidence="12" key="1">
    <citation type="journal article" date="2019" name="bioRxiv">
        <title>The Genome of the Zebra Mussel, Dreissena polymorpha: A Resource for Invasive Species Research.</title>
        <authorList>
            <person name="McCartney M.A."/>
            <person name="Auch B."/>
            <person name="Kono T."/>
            <person name="Mallez S."/>
            <person name="Zhang Y."/>
            <person name="Obille A."/>
            <person name="Becker A."/>
            <person name="Abrahante J.E."/>
            <person name="Garbe J."/>
            <person name="Badalamenti J.P."/>
            <person name="Herman A."/>
            <person name="Mangelson H."/>
            <person name="Liachko I."/>
            <person name="Sullivan S."/>
            <person name="Sone E.D."/>
            <person name="Koren S."/>
            <person name="Silverstein K.A.T."/>
            <person name="Beckman K.B."/>
            <person name="Gohl D.M."/>
        </authorList>
    </citation>
    <scope>NUCLEOTIDE SEQUENCE</scope>
    <source>
        <strain evidence="12">Duluth1</strain>
        <tissue evidence="12">Whole animal</tissue>
    </source>
</reference>
<dbReference type="GO" id="GO:0019628">
    <property type="term" value="P:urate catabolic process"/>
    <property type="evidence" value="ECO:0007669"/>
    <property type="project" value="TreeGrafter"/>
</dbReference>
<proteinExistence type="inferred from homology"/>
<evidence type="ECO:0000256" key="9">
    <source>
        <dbReference type="ARBA" id="ARBA00023140"/>
    </source>
</evidence>
<name>A0A9D4BVE9_DREPO</name>
<evidence type="ECO:0000256" key="5">
    <source>
        <dbReference type="ARBA" id="ARBA00012598"/>
    </source>
</evidence>
<evidence type="ECO:0000256" key="4">
    <source>
        <dbReference type="ARBA" id="ARBA00009760"/>
    </source>
</evidence>
<dbReference type="EC" id="1.7.3.3" evidence="5"/>
<protein>
    <recommendedName>
        <fullName evidence="6">Uricase</fullName>
        <ecNumber evidence="5">1.7.3.3</ecNumber>
    </recommendedName>
    <alternativeName>
        <fullName evidence="10">Urate oxidase</fullName>
    </alternativeName>
</protein>
<comment type="subcellular location">
    <subcellularLocation>
        <location evidence="2">Peroxisome</location>
    </subcellularLocation>
</comment>
<comment type="function">
    <text evidence="1">Catalyzes the oxidation of uric acid to 5-hydroxyisourate, which is further processed to form (S)-allantoin.</text>
</comment>
<dbReference type="PANTHER" id="PTHR42874">
    <property type="entry name" value="URICASE"/>
    <property type="match status" value="1"/>
</dbReference>
<comment type="pathway">
    <text evidence="3">Purine metabolism; urate degradation; (S)-allantoin from urate: step 1/3.</text>
</comment>
<dbReference type="Proteomes" id="UP000828390">
    <property type="component" value="Unassembled WGS sequence"/>
</dbReference>
<evidence type="ECO:0000256" key="7">
    <source>
        <dbReference type="ARBA" id="ARBA00022631"/>
    </source>
</evidence>
<dbReference type="InterPro" id="IPR002042">
    <property type="entry name" value="Uricase"/>
</dbReference>
<comment type="similarity">
    <text evidence="4">Belongs to the uricase family.</text>
</comment>
<evidence type="ECO:0000256" key="3">
    <source>
        <dbReference type="ARBA" id="ARBA00004831"/>
    </source>
</evidence>
<evidence type="ECO:0000256" key="8">
    <source>
        <dbReference type="ARBA" id="ARBA00023002"/>
    </source>
</evidence>
<dbReference type="GO" id="GO:0006145">
    <property type="term" value="P:purine nucleobase catabolic process"/>
    <property type="evidence" value="ECO:0007669"/>
    <property type="project" value="TreeGrafter"/>
</dbReference>
<dbReference type="GO" id="GO:0004846">
    <property type="term" value="F:urate oxidase activity"/>
    <property type="evidence" value="ECO:0007669"/>
    <property type="project" value="UniProtKB-EC"/>
</dbReference>
<evidence type="ECO:0000256" key="2">
    <source>
        <dbReference type="ARBA" id="ARBA00004275"/>
    </source>
</evidence>
<sequence>MNVKLLFVRKGQSKHLIKQLKTTTVDIREKKHEKTNVVTFALISSNRFLSKYGNVVDAKISVLEYQWKRVQIDGQPHKYGQSKHLIKQLKVSSALTFNNHRDYVFGDNSDIVATDNQKNTVDIREKKHEKKNVVTFALISSNRFLSKYGHVFDAKISVLEYQWKRVQIDGQPHKYVLQ</sequence>
<keyword evidence="8" id="KW-0560">Oxidoreductase</keyword>
<evidence type="ECO:0000256" key="6">
    <source>
        <dbReference type="ARBA" id="ARBA00017098"/>
    </source>
</evidence>
<keyword evidence="9" id="KW-0576">Peroxisome</keyword>
<dbReference type="Pfam" id="PF01014">
    <property type="entry name" value="Uricase"/>
    <property type="match status" value="1"/>
</dbReference>
<dbReference type="PANTHER" id="PTHR42874:SF1">
    <property type="entry name" value="URICASE"/>
    <property type="match status" value="1"/>
</dbReference>
<evidence type="ECO:0000256" key="1">
    <source>
        <dbReference type="ARBA" id="ARBA00003860"/>
    </source>
</evidence>
<dbReference type="AlphaFoldDB" id="A0A9D4BVE9"/>
<evidence type="ECO:0000256" key="10">
    <source>
        <dbReference type="ARBA" id="ARBA00031317"/>
    </source>
</evidence>
<dbReference type="SUPFAM" id="SSF55620">
    <property type="entry name" value="Tetrahydrobiopterin biosynthesis enzymes-like"/>
    <property type="match status" value="2"/>
</dbReference>
<evidence type="ECO:0000313" key="12">
    <source>
        <dbReference type="EMBL" id="KAH3710614.1"/>
    </source>
</evidence>
<comment type="caution">
    <text evidence="12">The sequence shown here is derived from an EMBL/GenBank/DDBJ whole genome shotgun (WGS) entry which is preliminary data.</text>
</comment>
<keyword evidence="13" id="KW-1185">Reference proteome</keyword>
<comment type="catalytic activity">
    <reaction evidence="11">
        <text>urate + O2 + H2O = 5-hydroxyisourate + H2O2</text>
        <dbReference type="Rhea" id="RHEA:21368"/>
        <dbReference type="ChEBI" id="CHEBI:15377"/>
        <dbReference type="ChEBI" id="CHEBI:15379"/>
        <dbReference type="ChEBI" id="CHEBI:16240"/>
        <dbReference type="ChEBI" id="CHEBI:17775"/>
        <dbReference type="ChEBI" id="CHEBI:18072"/>
        <dbReference type="EC" id="1.7.3.3"/>
    </reaction>
</comment>
<dbReference type="PRINTS" id="PR00093">
    <property type="entry name" value="URICASE"/>
</dbReference>
<keyword evidence="7" id="KW-0659">Purine metabolism</keyword>
<evidence type="ECO:0000313" key="13">
    <source>
        <dbReference type="Proteomes" id="UP000828390"/>
    </source>
</evidence>
<dbReference type="EMBL" id="JAIWYP010000014">
    <property type="protein sequence ID" value="KAH3710614.1"/>
    <property type="molecule type" value="Genomic_DNA"/>
</dbReference>
<dbReference type="Gene3D" id="3.10.270.10">
    <property type="entry name" value="Urate Oxidase"/>
    <property type="match status" value="2"/>
</dbReference>
<evidence type="ECO:0000256" key="11">
    <source>
        <dbReference type="ARBA" id="ARBA00048818"/>
    </source>
</evidence>
<dbReference type="GO" id="GO:0005777">
    <property type="term" value="C:peroxisome"/>
    <property type="evidence" value="ECO:0007669"/>
    <property type="project" value="UniProtKB-SubCell"/>
</dbReference>
<reference evidence="12" key="2">
    <citation type="submission" date="2020-11" db="EMBL/GenBank/DDBJ databases">
        <authorList>
            <person name="McCartney M.A."/>
            <person name="Auch B."/>
            <person name="Kono T."/>
            <person name="Mallez S."/>
            <person name="Becker A."/>
            <person name="Gohl D.M."/>
            <person name="Silverstein K.A.T."/>
            <person name="Koren S."/>
            <person name="Bechman K.B."/>
            <person name="Herman A."/>
            <person name="Abrahante J.E."/>
            <person name="Garbe J."/>
        </authorList>
    </citation>
    <scope>NUCLEOTIDE SEQUENCE</scope>
    <source>
        <strain evidence="12">Duluth1</strain>
        <tissue evidence="12">Whole animal</tissue>
    </source>
</reference>